<accession>A0AAE1PVZ1</accession>
<comment type="caution">
    <text evidence="1">The sequence shown here is derived from an EMBL/GenBank/DDBJ whole genome shotgun (WGS) entry which is preliminary data.</text>
</comment>
<proteinExistence type="predicted"/>
<sequence length="127" mass="14319">MIHTGSLESGLGLGYLQNHERGPSAFEGYEPSLTPYLERTNQEKLINGGQLKYSRPLKSYINLTEKTVTPDQEDLLNLDLNCHIISKPKKHQKKVECEVLIDNDENLARRGEVTVKPTFKQEIVVGA</sequence>
<keyword evidence="2" id="KW-1185">Reference proteome</keyword>
<dbReference type="EMBL" id="JAWZYT010001114">
    <property type="protein sequence ID" value="KAK4315478.1"/>
    <property type="molecule type" value="Genomic_DNA"/>
</dbReference>
<evidence type="ECO:0000313" key="1">
    <source>
        <dbReference type="EMBL" id="KAK4315478.1"/>
    </source>
</evidence>
<dbReference type="Proteomes" id="UP001292094">
    <property type="component" value="Unassembled WGS sequence"/>
</dbReference>
<protein>
    <submittedName>
        <fullName evidence="1">Uncharacterized protein</fullName>
    </submittedName>
</protein>
<reference evidence="1" key="1">
    <citation type="submission" date="2023-11" db="EMBL/GenBank/DDBJ databases">
        <title>Genome assemblies of two species of porcelain crab, Petrolisthes cinctipes and Petrolisthes manimaculis (Anomura: Porcellanidae).</title>
        <authorList>
            <person name="Angst P."/>
        </authorList>
    </citation>
    <scope>NUCLEOTIDE SEQUENCE</scope>
    <source>
        <strain evidence="1">PB745_02</strain>
        <tissue evidence="1">Gill</tissue>
    </source>
</reference>
<gene>
    <name evidence="1" type="ORF">Pmani_013393</name>
</gene>
<organism evidence="1 2">
    <name type="scientific">Petrolisthes manimaculis</name>
    <dbReference type="NCBI Taxonomy" id="1843537"/>
    <lineage>
        <taxon>Eukaryota</taxon>
        <taxon>Metazoa</taxon>
        <taxon>Ecdysozoa</taxon>
        <taxon>Arthropoda</taxon>
        <taxon>Crustacea</taxon>
        <taxon>Multicrustacea</taxon>
        <taxon>Malacostraca</taxon>
        <taxon>Eumalacostraca</taxon>
        <taxon>Eucarida</taxon>
        <taxon>Decapoda</taxon>
        <taxon>Pleocyemata</taxon>
        <taxon>Anomura</taxon>
        <taxon>Galatheoidea</taxon>
        <taxon>Porcellanidae</taxon>
        <taxon>Petrolisthes</taxon>
    </lineage>
</organism>
<name>A0AAE1PVZ1_9EUCA</name>
<evidence type="ECO:0000313" key="2">
    <source>
        <dbReference type="Proteomes" id="UP001292094"/>
    </source>
</evidence>
<dbReference type="AlphaFoldDB" id="A0AAE1PVZ1"/>